<accession>A0A7S2HA71</accession>
<sequence length="198" mass="21756">MKKVSVVLSLLFASMAEGFTSVPTSFVSRSSPVTAIPFRAASMSSEADEKNKESSSETTTPADATVMASTGDIDSDSAESTSTETTTAPAEVLATQLDSFEVQEVRAELIQKYISLGRTQEYAEREVDEFLSDPERSEQFLEMRRYANAQAEELMGFEIWVQLFGAFALGLGGQFAIKYYNAYRSVYPHGEGPLPWLP</sequence>
<feature type="signal peptide" evidence="2">
    <location>
        <begin position="1"/>
        <end position="18"/>
    </location>
</feature>
<organism evidence="3">
    <name type="scientific">Helicotheca tamesis</name>
    <dbReference type="NCBI Taxonomy" id="374047"/>
    <lineage>
        <taxon>Eukaryota</taxon>
        <taxon>Sar</taxon>
        <taxon>Stramenopiles</taxon>
        <taxon>Ochrophyta</taxon>
        <taxon>Bacillariophyta</taxon>
        <taxon>Mediophyceae</taxon>
        <taxon>Lithodesmiophycidae</taxon>
        <taxon>Lithodesmiales</taxon>
        <taxon>Lithodesmiaceae</taxon>
        <taxon>Helicotheca</taxon>
    </lineage>
</organism>
<evidence type="ECO:0000256" key="2">
    <source>
        <dbReference type="SAM" id="SignalP"/>
    </source>
</evidence>
<keyword evidence="2" id="KW-0732">Signal</keyword>
<protein>
    <submittedName>
        <fullName evidence="3">Uncharacterized protein</fullName>
    </submittedName>
</protein>
<feature type="region of interest" description="Disordered" evidence="1">
    <location>
        <begin position="42"/>
        <end position="90"/>
    </location>
</feature>
<dbReference type="AlphaFoldDB" id="A0A7S2HA71"/>
<name>A0A7S2HA71_9STRA</name>
<reference evidence="3" key="1">
    <citation type="submission" date="2021-01" db="EMBL/GenBank/DDBJ databases">
        <authorList>
            <person name="Corre E."/>
            <person name="Pelletier E."/>
            <person name="Niang G."/>
            <person name="Scheremetjew M."/>
            <person name="Finn R."/>
            <person name="Kale V."/>
            <person name="Holt S."/>
            <person name="Cochrane G."/>
            <person name="Meng A."/>
            <person name="Brown T."/>
            <person name="Cohen L."/>
        </authorList>
    </citation>
    <scope>NUCLEOTIDE SEQUENCE</scope>
    <source>
        <strain evidence="3">CCMP826</strain>
    </source>
</reference>
<feature type="chain" id="PRO_5030592468" evidence="2">
    <location>
        <begin position="19"/>
        <end position="198"/>
    </location>
</feature>
<gene>
    <name evidence="3" type="ORF">HTAM1171_LOCUS4332</name>
</gene>
<proteinExistence type="predicted"/>
<feature type="compositionally biased region" description="Low complexity" evidence="1">
    <location>
        <begin position="78"/>
        <end position="90"/>
    </location>
</feature>
<evidence type="ECO:0000256" key="1">
    <source>
        <dbReference type="SAM" id="MobiDB-lite"/>
    </source>
</evidence>
<dbReference type="EMBL" id="HBGV01007100">
    <property type="protein sequence ID" value="CAD9484404.1"/>
    <property type="molecule type" value="Transcribed_RNA"/>
</dbReference>
<evidence type="ECO:0000313" key="3">
    <source>
        <dbReference type="EMBL" id="CAD9484404.1"/>
    </source>
</evidence>